<feature type="transmembrane region" description="Helical" evidence="2">
    <location>
        <begin position="106"/>
        <end position="124"/>
    </location>
</feature>
<keyword evidence="5" id="KW-1185">Reference proteome</keyword>
<dbReference type="SUPFAM" id="SSF48317">
    <property type="entry name" value="Acid phosphatase/Vanadium-dependent haloperoxidase"/>
    <property type="match status" value="1"/>
</dbReference>
<comment type="caution">
    <text evidence="4">The sequence shown here is derived from an EMBL/GenBank/DDBJ whole genome shotgun (WGS) entry which is preliminary data.</text>
</comment>
<evidence type="ECO:0000256" key="2">
    <source>
        <dbReference type="SAM" id="Phobius"/>
    </source>
</evidence>
<feature type="transmembrane region" description="Helical" evidence="2">
    <location>
        <begin position="46"/>
        <end position="68"/>
    </location>
</feature>
<feature type="transmembrane region" description="Helical" evidence="2">
    <location>
        <begin position="20"/>
        <end position="39"/>
    </location>
</feature>
<feature type="region of interest" description="Disordered" evidence="1">
    <location>
        <begin position="209"/>
        <end position="236"/>
    </location>
</feature>
<name>A0ABT5MMD1_9BURK</name>
<evidence type="ECO:0000259" key="3">
    <source>
        <dbReference type="SMART" id="SM00014"/>
    </source>
</evidence>
<dbReference type="Gene3D" id="1.20.144.10">
    <property type="entry name" value="Phosphatidic acid phosphatase type 2/haloperoxidase"/>
    <property type="match status" value="1"/>
</dbReference>
<keyword evidence="2" id="KW-0812">Transmembrane</keyword>
<keyword evidence="2" id="KW-1133">Transmembrane helix</keyword>
<dbReference type="EMBL" id="JAQSIO010000014">
    <property type="protein sequence ID" value="MDD0817114.1"/>
    <property type="molecule type" value="Genomic_DNA"/>
</dbReference>
<feature type="transmembrane region" description="Helical" evidence="2">
    <location>
        <begin position="80"/>
        <end position="99"/>
    </location>
</feature>
<sequence>MSDLLPLGHSTWETITHLGSAGLILPVWLLAAWGVWWGGQRSALQVWGLSLCAAAGLTLITKLMFMGWGYGIAAVNFTGISGHALLATSVLPPLLGALLAPQGGRLRWLSAGLGLALAVLVGVSRVKLGAHSWSEVMSAWLLGTAVSACALLALGRLSPAPPWARLLPLALLLAFAGRQATYLPTHEWEMRLAIRLSGAEKPFTREQLKASGGWRARSQASNTSSLSDRPQAFAPH</sequence>
<dbReference type="InterPro" id="IPR000326">
    <property type="entry name" value="PAP2/HPO"/>
</dbReference>
<organism evidence="4 5">
    <name type="scientific">Curvibacter microcysteis</name>
    <dbReference type="NCBI Taxonomy" id="3026419"/>
    <lineage>
        <taxon>Bacteria</taxon>
        <taxon>Pseudomonadati</taxon>
        <taxon>Pseudomonadota</taxon>
        <taxon>Betaproteobacteria</taxon>
        <taxon>Burkholderiales</taxon>
        <taxon>Comamonadaceae</taxon>
        <taxon>Curvibacter</taxon>
    </lineage>
</organism>
<accession>A0ABT5MMD1</accession>
<gene>
    <name evidence="4" type="ORF">PSQ39_20945</name>
</gene>
<proteinExistence type="predicted"/>
<reference evidence="4 5" key="1">
    <citation type="submission" date="2023-02" db="EMBL/GenBank/DDBJ databases">
        <title>Bacterial whole genome sequence for Curvibacter sp. HBC28.</title>
        <authorList>
            <person name="Le V."/>
            <person name="Ko S.-R."/>
            <person name="Ahn C.-Y."/>
            <person name="Oh H.-M."/>
        </authorList>
    </citation>
    <scope>NUCLEOTIDE SEQUENCE [LARGE SCALE GENOMIC DNA]</scope>
    <source>
        <strain evidence="4 5">HBC28</strain>
    </source>
</reference>
<keyword evidence="2" id="KW-0472">Membrane</keyword>
<dbReference type="Proteomes" id="UP001528672">
    <property type="component" value="Unassembled WGS sequence"/>
</dbReference>
<feature type="compositionally biased region" description="Polar residues" evidence="1">
    <location>
        <begin position="218"/>
        <end position="228"/>
    </location>
</feature>
<evidence type="ECO:0000256" key="1">
    <source>
        <dbReference type="SAM" id="MobiDB-lite"/>
    </source>
</evidence>
<dbReference type="InterPro" id="IPR036938">
    <property type="entry name" value="PAP2/HPO_sf"/>
</dbReference>
<feature type="domain" description="Phosphatidic acid phosphatase type 2/haloperoxidase" evidence="3">
    <location>
        <begin position="24"/>
        <end position="151"/>
    </location>
</feature>
<protein>
    <submittedName>
        <fullName evidence="4">Phosphatase PAP2 family protein</fullName>
    </submittedName>
</protein>
<feature type="transmembrane region" description="Helical" evidence="2">
    <location>
        <begin position="136"/>
        <end position="154"/>
    </location>
</feature>
<dbReference type="SMART" id="SM00014">
    <property type="entry name" value="acidPPc"/>
    <property type="match status" value="1"/>
</dbReference>
<evidence type="ECO:0000313" key="4">
    <source>
        <dbReference type="EMBL" id="MDD0817114.1"/>
    </source>
</evidence>
<dbReference type="RefSeq" id="WP_273929528.1">
    <property type="nucleotide sequence ID" value="NZ_JAQSIN010000001.1"/>
</dbReference>
<evidence type="ECO:0000313" key="5">
    <source>
        <dbReference type="Proteomes" id="UP001528672"/>
    </source>
</evidence>